<gene>
    <name evidence="2" type="ORF">OCL06_15020</name>
</gene>
<evidence type="ECO:0000256" key="1">
    <source>
        <dbReference type="SAM" id="Phobius"/>
    </source>
</evidence>
<feature type="transmembrane region" description="Helical" evidence="1">
    <location>
        <begin position="7"/>
        <end position="30"/>
    </location>
</feature>
<dbReference type="Proteomes" id="UP001209257">
    <property type="component" value="Unassembled WGS sequence"/>
</dbReference>
<keyword evidence="1" id="KW-0472">Membrane</keyword>
<keyword evidence="1" id="KW-1133">Transmembrane helix</keyword>
<dbReference type="EMBL" id="JAOTJC010000013">
    <property type="protein sequence ID" value="MCU7555899.1"/>
    <property type="molecule type" value="Genomic_DNA"/>
</dbReference>
<protein>
    <recommendedName>
        <fullName evidence="4">DUF3955 domain-containing protein</fullName>
    </recommendedName>
</protein>
<comment type="caution">
    <text evidence="2">The sequence shown here is derived from an EMBL/GenBank/DDBJ whole genome shotgun (WGS) entry which is preliminary data.</text>
</comment>
<keyword evidence="3" id="KW-1185">Reference proteome</keyword>
<sequence>MTSFKILVLLSGFLISVGLGGLLMYATALYLPELNVWQELLCYTAIGAGVGAGAYRLCIKPALSQDSAQTE</sequence>
<dbReference type="RefSeq" id="WP_262996020.1">
    <property type="nucleotide sequence ID" value="NZ_JAOTJC010000013.1"/>
</dbReference>
<accession>A0ABT2VVM3</accession>
<name>A0ABT2VVM3_9ALTE</name>
<reference evidence="3" key="1">
    <citation type="submission" date="2023-07" db="EMBL/GenBank/DDBJ databases">
        <title>Study on multiphase classification of strain Alteromonas salexigens isolated from the Yellow Sea.</title>
        <authorList>
            <person name="Sun L."/>
        </authorList>
    </citation>
    <scope>NUCLEOTIDE SEQUENCE [LARGE SCALE GENOMIC DNA]</scope>
    <source>
        <strain evidence="3">ASW11-19</strain>
    </source>
</reference>
<proteinExistence type="predicted"/>
<evidence type="ECO:0008006" key="4">
    <source>
        <dbReference type="Google" id="ProtNLM"/>
    </source>
</evidence>
<keyword evidence="1" id="KW-0812">Transmembrane</keyword>
<evidence type="ECO:0000313" key="2">
    <source>
        <dbReference type="EMBL" id="MCU7555899.1"/>
    </source>
</evidence>
<organism evidence="2 3">
    <name type="scientific">Alteromonas salexigens</name>
    <dbReference type="NCBI Taxonomy" id="2982530"/>
    <lineage>
        <taxon>Bacteria</taxon>
        <taxon>Pseudomonadati</taxon>
        <taxon>Pseudomonadota</taxon>
        <taxon>Gammaproteobacteria</taxon>
        <taxon>Alteromonadales</taxon>
        <taxon>Alteromonadaceae</taxon>
        <taxon>Alteromonas/Salinimonas group</taxon>
        <taxon>Alteromonas</taxon>
    </lineage>
</organism>
<evidence type="ECO:0000313" key="3">
    <source>
        <dbReference type="Proteomes" id="UP001209257"/>
    </source>
</evidence>